<dbReference type="CDD" id="cd01949">
    <property type="entry name" value="GGDEF"/>
    <property type="match status" value="1"/>
</dbReference>
<dbReference type="Pfam" id="PF00990">
    <property type="entry name" value="GGDEF"/>
    <property type="match status" value="1"/>
</dbReference>
<dbReference type="InterPro" id="IPR000014">
    <property type="entry name" value="PAS"/>
</dbReference>
<reference evidence="5 6" key="1">
    <citation type="journal article" date="2020" name="ISME J.">
        <title>Comparative genomics reveals insights into cyanobacterial evolution and habitat adaptation.</title>
        <authorList>
            <person name="Chen M.Y."/>
            <person name="Teng W.K."/>
            <person name="Zhao L."/>
            <person name="Hu C.X."/>
            <person name="Zhou Y.K."/>
            <person name="Han B.P."/>
            <person name="Song L.R."/>
            <person name="Shu W.S."/>
        </authorList>
    </citation>
    <scope>NUCLEOTIDE SEQUENCE [LARGE SCALE GENOMIC DNA]</scope>
    <source>
        <strain evidence="5 6">FACHB-391</strain>
    </source>
</reference>
<dbReference type="NCBIfam" id="TIGR00254">
    <property type="entry name" value="GGDEF"/>
    <property type="match status" value="1"/>
</dbReference>
<organism evidence="5 6">
    <name type="scientific">Nostoc linckia FACHB-391</name>
    <dbReference type="NCBI Taxonomy" id="2692906"/>
    <lineage>
        <taxon>Bacteria</taxon>
        <taxon>Bacillati</taxon>
        <taxon>Cyanobacteriota</taxon>
        <taxon>Cyanophyceae</taxon>
        <taxon>Nostocales</taxon>
        <taxon>Nostocaceae</taxon>
        <taxon>Nostoc</taxon>
    </lineage>
</organism>
<sequence length="584" mass="66604">MEPIYWNCIIAHSITAFSYFGIPTVIGVFFAKTKATIPSKFWLAFLLSGGFVLFCGFHHLLAIFEPHSVVSLLHLGVLDVMAFVSLSALLYMMPTAYQIVEAIAKSQEDTRELQRSQQMQRLFLDQGPFLAYIKDEQSRMLYYNQEIQSRFSVNPQEWVGKTDSEVLTDPEEARRVMENDQVVLRTVRPLRLIEEVKMPGHDQPCYWLSFKFPFNDYATGAYRIGGISIEITESIEAQRSLTDLNRQLEEKALELEAKKRELIYLSDMADMLYSCESENEMYQVVALTCSKLFPKMSGSIYIIANSKNYVQMNSFWGGQRSSKEIFSLSDCWALRRGKLNLLSPHNNSGLMCSHLIQPLSGTHLCVPLFGQGEVVGILHIDTLEEISPEAQQITEIIARTLGIALNNLSIKQRLTHDSLRDGMTQLFNQSYMQSITEQRLAEAERLGQPLSVIFLDIDNFKSYNSRYGHVTANIVLQGLAKLLLKSIRSFDIACRWGGEEFVIVMPNMTLETLRKRVEQLRIDIEQMQLKDGDRILESITASFGIAVSEPGITVKDFLDRANQAMLEAKRTGKNRVMEYVNNYY</sequence>
<evidence type="ECO:0000256" key="2">
    <source>
        <dbReference type="SAM" id="Phobius"/>
    </source>
</evidence>
<gene>
    <name evidence="5" type="ORF">H6G95_24100</name>
</gene>
<dbReference type="InterPro" id="IPR000160">
    <property type="entry name" value="GGDEF_dom"/>
</dbReference>
<keyword evidence="2" id="KW-0812">Transmembrane</keyword>
<dbReference type="EMBL" id="JACJTE010000033">
    <property type="protein sequence ID" value="MBD2563639.1"/>
    <property type="molecule type" value="Genomic_DNA"/>
</dbReference>
<keyword evidence="2" id="KW-0472">Membrane</keyword>
<dbReference type="SUPFAM" id="SSF55785">
    <property type="entry name" value="PYP-like sensor domain (PAS domain)"/>
    <property type="match status" value="1"/>
</dbReference>
<dbReference type="InterPro" id="IPR043128">
    <property type="entry name" value="Rev_trsase/Diguanyl_cyclase"/>
</dbReference>
<dbReference type="Gene3D" id="3.30.450.20">
    <property type="entry name" value="PAS domain"/>
    <property type="match status" value="1"/>
</dbReference>
<dbReference type="Pfam" id="PF08448">
    <property type="entry name" value="PAS_4"/>
    <property type="match status" value="1"/>
</dbReference>
<dbReference type="Gene3D" id="3.30.70.270">
    <property type="match status" value="1"/>
</dbReference>
<feature type="domain" description="GGDEF" evidence="4">
    <location>
        <begin position="448"/>
        <end position="581"/>
    </location>
</feature>
<dbReference type="InterPro" id="IPR029016">
    <property type="entry name" value="GAF-like_dom_sf"/>
</dbReference>
<proteinExistence type="predicted"/>
<dbReference type="SUPFAM" id="SSF55781">
    <property type="entry name" value="GAF domain-like"/>
    <property type="match status" value="1"/>
</dbReference>
<dbReference type="Gene3D" id="3.30.450.40">
    <property type="match status" value="1"/>
</dbReference>
<evidence type="ECO:0000259" key="4">
    <source>
        <dbReference type="PROSITE" id="PS50887"/>
    </source>
</evidence>
<accession>A0ABR8F1L1</accession>
<evidence type="ECO:0000256" key="1">
    <source>
        <dbReference type="SAM" id="Coils"/>
    </source>
</evidence>
<name>A0ABR8F1L1_NOSLI</name>
<dbReference type="PROSITE" id="PS50887">
    <property type="entry name" value="GGDEF"/>
    <property type="match status" value="1"/>
</dbReference>
<feature type="transmembrane region" description="Helical" evidence="2">
    <location>
        <begin position="6"/>
        <end position="30"/>
    </location>
</feature>
<evidence type="ECO:0000313" key="6">
    <source>
        <dbReference type="Proteomes" id="UP000604661"/>
    </source>
</evidence>
<feature type="transmembrane region" description="Helical" evidence="2">
    <location>
        <begin position="42"/>
        <end position="64"/>
    </location>
</feature>
<dbReference type="SMART" id="SM00267">
    <property type="entry name" value="GGDEF"/>
    <property type="match status" value="1"/>
</dbReference>
<feature type="coiled-coil region" evidence="1">
    <location>
        <begin position="238"/>
        <end position="265"/>
    </location>
</feature>
<dbReference type="SUPFAM" id="SSF55073">
    <property type="entry name" value="Nucleotide cyclase"/>
    <property type="match status" value="1"/>
</dbReference>
<dbReference type="InterPro" id="IPR029787">
    <property type="entry name" value="Nucleotide_cyclase"/>
</dbReference>
<dbReference type="PANTHER" id="PTHR45138">
    <property type="entry name" value="REGULATORY COMPONENTS OF SENSORY TRANSDUCTION SYSTEM"/>
    <property type="match status" value="1"/>
</dbReference>
<keyword evidence="1" id="KW-0175">Coiled coil</keyword>
<dbReference type="InterPro" id="IPR035965">
    <property type="entry name" value="PAS-like_dom_sf"/>
</dbReference>
<keyword evidence="2" id="KW-1133">Transmembrane helix</keyword>
<keyword evidence="6" id="KW-1185">Reference proteome</keyword>
<protein>
    <submittedName>
        <fullName evidence="5">Diguanylate cyclase</fullName>
    </submittedName>
</protein>
<dbReference type="PROSITE" id="PS50112">
    <property type="entry name" value="PAS"/>
    <property type="match status" value="1"/>
</dbReference>
<dbReference type="InterPro" id="IPR050469">
    <property type="entry name" value="Diguanylate_Cyclase"/>
</dbReference>
<comment type="caution">
    <text evidence="5">The sequence shown here is derived from an EMBL/GenBank/DDBJ whole genome shotgun (WGS) entry which is preliminary data.</text>
</comment>
<evidence type="ECO:0000313" key="5">
    <source>
        <dbReference type="EMBL" id="MBD2563639.1"/>
    </source>
</evidence>
<dbReference type="Proteomes" id="UP000604661">
    <property type="component" value="Unassembled WGS sequence"/>
</dbReference>
<feature type="transmembrane region" description="Helical" evidence="2">
    <location>
        <begin position="70"/>
        <end position="91"/>
    </location>
</feature>
<feature type="domain" description="PAS" evidence="3">
    <location>
        <begin position="116"/>
        <end position="187"/>
    </location>
</feature>
<dbReference type="PANTHER" id="PTHR45138:SF9">
    <property type="entry name" value="DIGUANYLATE CYCLASE DGCM-RELATED"/>
    <property type="match status" value="1"/>
</dbReference>
<dbReference type="RefSeq" id="WP_190898596.1">
    <property type="nucleotide sequence ID" value="NZ_JACJTE010000033.1"/>
</dbReference>
<evidence type="ECO:0000259" key="3">
    <source>
        <dbReference type="PROSITE" id="PS50112"/>
    </source>
</evidence>
<dbReference type="InterPro" id="IPR013656">
    <property type="entry name" value="PAS_4"/>
</dbReference>